<dbReference type="STRING" id="765257.A0A0C9YEC6"/>
<reference evidence="2" key="2">
    <citation type="submission" date="2015-01" db="EMBL/GenBank/DDBJ databases">
        <title>Evolutionary Origins and Diversification of the Mycorrhizal Mutualists.</title>
        <authorList>
            <consortium name="DOE Joint Genome Institute"/>
            <consortium name="Mycorrhizal Genomics Consortium"/>
            <person name="Kohler A."/>
            <person name="Kuo A."/>
            <person name="Nagy L.G."/>
            <person name="Floudas D."/>
            <person name="Copeland A."/>
            <person name="Barry K.W."/>
            <person name="Cichocki N."/>
            <person name="Veneault-Fourrey C."/>
            <person name="LaButti K."/>
            <person name="Lindquist E.A."/>
            <person name="Lipzen A."/>
            <person name="Lundell T."/>
            <person name="Morin E."/>
            <person name="Murat C."/>
            <person name="Riley R."/>
            <person name="Ohm R."/>
            <person name="Sun H."/>
            <person name="Tunlid A."/>
            <person name="Henrissat B."/>
            <person name="Grigoriev I.V."/>
            <person name="Hibbett D.S."/>
            <person name="Martin F."/>
        </authorList>
    </citation>
    <scope>NUCLEOTIDE SEQUENCE [LARGE SCALE GENOMIC DNA]</scope>
    <source>
        <strain evidence="2">441</strain>
    </source>
</reference>
<keyword evidence="2" id="KW-1185">Reference proteome</keyword>
<feature type="non-terminal residue" evidence="1">
    <location>
        <position position="72"/>
    </location>
</feature>
<proteinExistence type="predicted"/>
<evidence type="ECO:0000313" key="2">
    <source>
        <dbReference type="Proteomes" id="UP000054018"/>
    </source>
</evidence>
<reference evidence="1 2" key="1">
    <citation type="submission" date="2014-04" db="EMBL/GenBank/DDBJ databases">
        <authorList>
            <consortium name="DOE Joint Genome Institute"/>
            <person name="Kuo A."/>
            <person name="Kohler A."/>
            <person name="Costa M.D."/>
            <person name="Nagy L.G."/>
            <person name="Floudas D."/>
            <person name="Copeland A."/>
            <person name="Barry K.W."/>
            <person name="Cichocki N."/>
            <person name="Veneault-Fourrey C."/>
            <person name="LaButti K."/>
            <person name="Lindquist E.A."/>
            <person name="Lipzen A."/>
            <person name="Lundell T."/>
            <person name="Morin E."/>
            <person name="Murat C."/>
            <person name="Sun H."/>
            <person name="Tunlid A."/>
            <person name="Henrissat B."/>
            <person name="Grigoriev I.V."/>
            <person name="Hibbett D.S."/>
            <person name="Martin F."/>
            <person name="Nordberg H.P."/>
            <person name="Cantor M.N."/>
            <person name="Hua S.X."/>
        </authorList>
    </citation>
    <scope>NUCLEOTIDE SEQUENCE [LARGE SCALE GENOMIC DNA]</scope>
    <source>
        <strain evidence="1 2">441</strain>
    </source>
</reference>
<gene>
    <name evidence="1" type="ORF">PISMIDRAFT_85273</name>
</gene>
<accession>A0A0C9YEC6</accession>
<feature type="non-terminal residue" evidence="1">
    <location>
        <position position="1"/>
    </location>
</feature>
<dbReference type="HOGENOM" id="CLU_180954_0_0_1"/>
<dbReference type="OrthoDB" id="3182376at2759"/>
<evidence type="ECO:0000313" key="1">
    <source>
        <dbReference type="EMBL" id="KIK12239.1"/>
    </source>
</evidence>
<name>A0A0C9YEC6_9AGAM</name>
<sequence>KYWKQNALLGQTGAGHMYEDLLSNDRTKNILAAIMKDFPWWADPHRWWCTNPAYNNTFSVADVRQDFAACAV</sequence>
<dbReference type="Proteomes" id="UP000054018">
    <property type="component" value="Unassembled WGS sequence"/>
</dbReference>
<dbReference type="EMBL" id="KN834102">
    <property type="protein sequence ID" value="KIK12239.1"/>
    <property type="molecule type" value="Genomic_DNA"/>
</dbReference>
<dbReference type="AlphaFoldDB" id="A0A0C9YEC6"/>
<protein>
    <submittedName>
        <fullName evidence="1">Unplaced genomic scaffold scaffold_418, whole genome shotgun sequence</fullName>
    </submittedName>
</protein>
<organism evidence="1 2">
    <name type="scientific">Pisolithus microcarpus 441</name>
    <dbReference type="NCBI Taxonomy" id="765257"/>
    <lineage>
        <taxon>Eukaryota</taxon>
        <taxon>Fungi</taxon>
        <taxon>Dikarya</taxon>
        <taxon>Basidiomycota</taxon>
        <taxon>Agaricomycotina</taxon>
        <taxon>Agaricomycetes</taxon>
        <taxon>Agaricomycetidae</taxon>
        <taxon>Boletales</taxon>
        <taxon>Sclerodermatineae</taxon>
        <taxon>Pisolithaceae</taxon>
        <taxon>Pisolithus</taxon>
    </lineage>
</organism>